<evidence type="ECO:0000313" key="4">
    <source>
        <dbReference type="Proteomes" id="UP001156215"/>
    </source>
</evidence>
<accession>A0A9E9LX44</accession>
<dbReference type="AlphaFoldDB" id="A0A9E9LX44"/>
<evidence type="ECO:0000259" key="1">
    <source>
        <dbReference type="Pfam" id="PF00534"/>
    </source>
</evidence>
<dbReference type="Proteomes" id="UP001156215">
    <property type="component" value="Chromosome"/>
</dbReference>
<dbReference type="RefSeq" id="WP_269308106.1">
    <property type="nucleotide sequence ID" value="NZ_CP098242.1"/>
</dbReference>
<gene>
    <name evidence="3" type="ORF">NB640_07415</name>
</gene>
<dbReference type="PANTHER" id="PTHR12526">
    <property type="entry name" value="GLYCOSYLTRANSFERASE"/>
    <property type="match status" value="1"/>
</dbReference>
<evidence type="ECO:0000259" key="2">
    <source>
        <dbReference type="Pfam" id="PF13477"/>
    </source>
</evidence>
<name>A0A9E9LX44_9BURK</name>
<dbReference type="InterPro" id="IPR028098">
    <property type="entry name" value="Glyco_trans_4-like_N"/>
</dbReference>
<feature type="domain" description="Glycosyltransferase subfamily 4-like N-terminal" evidence="2">
    <location>
        <begin position="20"/>
        <end position="153"/>
    </location>
</feature>
<dbReference type="Pfam" id="PF00534">
    <property type="entry name" value="Glycos_transf_1"/>
    <property type="match status" value="1"/>
</dbReference>
<dbReference type="GO" id="GO:0016757">
    <property type="term" value="F:glycosyltransferase activity"/>
    <property type="evidence" value="ECO:0007669"/>
    <property type="project" value="InterPro"/>
</dbReference>
<dbReference type="KEGG" id="ovb:NB640_07415"/>
<dbReference type="CDD" id="cd03808">
    <property type="entry name" value="GT4_CapM-like"/>
    <property type="match status" value="1"/>
</dbReference>
<reference evidence="3" key="1">
    <citation type="journal article" date="2022" name="Front. Microbiol.">
        <title>New perspectives on an old grouping: The genomic and phenotypic variability of Oxalobacter formigenes and the implications for calcium oxalate stone prevention.</title>
        <authorList>
            <person name="Chmiel J.A."/>
            <person name="Carr C."/>
            <person name="Stuivenberg G.A."/>
            <person name="Venema R."/>
            <person name="Chanyi R.M."/>
            <person name="Al K.F."/>
            <person name="Giguere D."/>
            <person name="Say H."/>
            <person name="Akouris P.P."/>
            <person name="Dominguez Romero S.A."/>
            <person name="Kwong A."/>
            <person name="Tai V."/>
            <person name="Koval S.F."/>
            <person name="Razvi H."/>
            <person name="Bjazevic J."/>
            <person name="Burton J.P."/>
        </authorList>
    </citation>
    <scope>NUCLEOTIDE SEQUENCE</scope>
    <source>
        <strain evidence="3">WoOx3</strain>
    </source>
</reference>
<dbReference type="InterPro" id="IPR001296">
    <property type="entry name" value="Glyco_trans_1"/>
</dbReference>
<dbReference type="PANTHER" id="PTHR12526:SF638">
    <property type="entry name" value="SPORE COAT PROTEIN SA"/>
    <property type="match status" value="1"/>
</dbReference>
<dbReference type="Pfam" id="PF13477">
    <property type="entry name" value="Glyco_trans_4_2"/>
    <property type="match status" value="1"/>
</dbReference>
<proteinExistence type="predicted"/>
<sequence length="393" mass="44220">MKKQRPKQFSLFGQADKGILLFVVDNAELFLSHRLPIALTALNSGYEVHVAAPQNFAAEQLIESYSIVFHRLSMNPEKFGFFSELKTFFSLRRIIKEVKPDLLHLITLKPTLYGSVIARMNKVPAVVATITGTRKIRLAPGSEKENLRQKYIRLLYGYGFKHPNLRVTFQNKDDRDMFLDMALINKRQIALIRGTGVNMQQFHPMQEIIGTLPLVLLASRMRWDKGVGEFVAAAKQLQESGTKARFVLVGGTDPTHPEAIPETRLQDWHNSGIIEWWGPKHDMPIVFAQAHIVCLPSYREGLPKVLVEAAACGKPIVATDVSGCREIIVNEENGLLVPVQEVENLAVALNRLLSNPHLRFEMGQRGRQKVVAEFSIGHVVDKTLGVYESLLQI</sequence>
<protein>
    <submittedName>
        <fullName evidence="3">Glycosyltransferase family 4 protein</fullName>
    </submittedName>
</protein>
<dbReference type="SUPFAM" id="SSF53756">
    <property type="entry name" value="UDP-Glycosyltransferase/glycogen phosphorylase"/>
    <property type="match status" value="1"/>
</dbReference>
<feature type="domain" description="Glycosyl transferase family 1" evidence="1">
    <location>
        <begin position="206"/>
        <end position="368"/>
    </location>
</feature>
<dbReference type="Gene3D" id="3.40.50.2000">
    <property type="entry name" value="Glycogen Phosphorylase B"/>
    <property type="match status" value="2"/>
</dbReference>
<keyword evidence="4" id="KW-1185">Reference proteome</keyword>
<evidence type="ECO:0000313" key="3">
    <source>
        <dbReference type="EMBL" id="WAW09112.1"/>
    </source>
</evidence>
<dbReference type="EMBL" id="CP098242">
    <property type="protein sequence ID" value="WAW09112.1"/>
    <property type="molecule type" value="Genomic_DNA"/>
</dbReference>
<organism evidence="3 4">
    <name type="scientific">Oxalobacter vibrioformis</name>
    <dbReference type="NCBI Taxonomy" id="933080"/>
    <lineage>
        <taxon>Bacteria</taxon>
        <taxon>Pseudomonadati</taxon>
        <taxon>Pseudomonadota</taxon>
        <taxon>Betaproteobacteria</taxon>
        <taxon>Burkholderiales</taxon>
        <taxon>Oxalobacteraceae</taxon>
        <taxon>Oxalobacter</taxon>
    </lineage>
</organism>